<name>A0A9K3GKY1_9EUKA</name>
<accession>A0A9K3GKY1</accession>
<evidence type="ECO:0000313" key="3">
    <source>
        <dbReference type="Proteomes" id="UP000265618"/>
    </source>
</evidence>
<proteinExistence type="predicted"/>
<dbReference type="Proteomes" id="UP000265618">
    <property type="component" value="Unassembled WGS sequence"/>
</dbReference>
<sequence>MDPCTPQAPQGDGVSSVEDQRSPPLSACLDIWSAGVQSPASERATERRARSHIAAAQRSPLSQAPDRQSTPRRRVRRPLSINQLLDLQAIYVP</sequence>
<feature type="region of interest" description="Disordered" evidence="1">
    <location>
        <begin position="36"/>
        <end position="77"/>
    </location>
</feature>
<keyword evidence="3" id="KW-1185">Reference proteome</keyword>
<feature type="compositionally biased region" description="Polar residues" evidence="1">
    <location>
        <begin position="59"/>
        <end position="68"/>
    </location>
</feature>
<protein>
    <submittedName>
        <fullName evidence="2">Uncharacterized protein</fullName>
    </submittedName>
</protein>
<dbReference type="EMBL" id="BDIP01003355">
    <property type="protein sequence ID" value="GIQ87599.1"/>
    <property type="molecule type" value="Genomic_DNA"/>
</dbReference>
<feature type="region of interest" description="Disordered" evidence="1">
    <location>
        <begin position="1"/>
        <end position="22"/>
    </location>
</feature>
<organism evidence="2 3">
    <name type="scientific">Kipferlia bialata</name>
    <dbReference type="NCBI Taxonomy" id="797122"/>
    <lineage>
        <taxon>Eukaryota</taxon>
        <taxon>Metamonada</taxon>
        <taxon>Carpediemonas-like organisms</taxon>
        <taxon>Kipferlia</taxon>
    </lineage>
</organism>
<dbReference type="AlphaFoldDB" id="A0A9K3GKY1"/>
<reference evidence="2 3" key="1">
    <citation type="journal article" date="2018" name="PLoS ONE">
        <title>The draft genome of Kipferlia bialata reveals reductive genome evolution in fornicate parasites.</title>
        <authorList>
            <person name="Tanifuji G."/>
            <person name="Takabayashi S."/>
            <person name="Kume K."/>
            <person name="Takagi M."/>
            <person name="Nakayama T."/>
            <person name="Kamikawa R."/>
            <person name="Inagaki Y."/>
            <person name="Hashimoto T."/>
        </authorList>
    </citation>
    <scope>NUCLEOTIDE SEQUENCE [LARGE SCALE GENOMIC DNA]</scope>
    <source>
        <strain evidence="2">NY0173</strain>
    </source>
</reference>
<evidence type="ECO:0000313" key="2">
    <source>
        <dbReference type="EMBL" id="GIQ87599.1"/>
    </source>
</evidence>
<comment type="caution">
    <text evidence="2">The sequence shown here is derived from an EMBL/GenBank/DDBJ whole genome shotgun (WGS) entry which is preliminary data.</text>
</comment>
<evidence type="ECO:0000256" key="1">
    <source>
        <dbReference type="SAM" id="MobiDB-lite"/>
    </source>
</evidence>
<gene>
    <name evidence="2" type="ORF">KIPB_009670</name>
</gene>